<protein>
    <submittedName>
        <fullName evidence="2">Uncharacterized protein</fullName>
    </submittedName>
</protein>
<feature type="region of interest" description="Disordered" evidence="1">
    <location>
        <begin position="21"/>
        <end position="48"/>
    </location>
</feature>
<dbReference type="EMBL" id="BNBC01000040">
    <property type="protein sequence ID" value="GHF00798.1"/>
    <property type="molecule type" value="Genomic_DNA"/>
</dbReference>
<proteinExistence type="predicted"/>
<organism evidence="2 3">
    <name type="scientific">Streptomyces spiralis</name>
    <dbReference type="NCBI Taxonomy" id="66376"/>
    <lineage>
        <taxon>Bacteria</taxon>
        <taxon>Bacillati</taxon>
        <taxon>Actinomycetota</taxon>
        <taxon>Actinomycetes</taxon>
        <taxon>Kitasatosporales</taxon>
        <taxon>Streptomycetaceae</taxon>
        <taxon>Streptomyces</taxon>
    </lineage>
</organism>
<reference evidence="2" key="2">
    <citation type="submission" date="2020-09" db="EMBL/GenBank/DDBJ databases">
        <authorList>
            <person name="Sun Q."/>
            <person name="Ohkuma M."/>
        </authorList>
    </citation>
    <scope>NUCLEOTIDE SEQUENCE</scope>
    <source>
        <strain evidence="2">JCM 3302</strain>
    </source>
</reference>
<gene>
    <name evidence="2" type="ORF">GCM10014715_66230</name>
</gene>
<keyword evidence="3" id="KW-1185">Reference proteome</keyword>
<accession>A0A919ADU0</accession>
<dbReference type="RefSeq" id="WP_229903896.1">
    <property type="nucleotide sequence ID" value="NZ_BNBC01000040.1"/>
</dbReference>
<dbReference type="AlphaFoldDB" id="A0A919ADU0"/>
<name>A0A919ADU0_9ACTN</name>
<evidence type="ECO:0000256" key="1">
    <source>
        <dbReference type="SAM" id="MobiDB-lite"/>
    </source>
</evidence>
<comment type="caution">
    <text evidence="2">The sequence shown here is derived from an EMBL/GenBank/DDBJ whole genome shotgun (WGS) entry which is preliminary data.</text>
</comment>
<dbReference type="InterPro" id="IPR013785">
    <property type="entry name" value="Aldolase_TIM"/>
</dbReference>
<reference evidence="2" key="1">
    <citation type="journal article" date="2014" name="Int. J. Syst. Evol. Microbiol.">
        <title>Complete genome sequence of Corynebacterium casei LMG S-19264T (=DSM 44701T), isolated from a smear-ripened cheese.</title>
        <authorList>
            <consortium name="US DOE Joint Genome Institute (JGI-PGF)"/>
            <person name="Walter F."/>
            <person name="Albersmeier A."/>
            <person name="Kalinowski J."/>
            <person name="Ruckert C."/>
        </authorList>
    </citation>
    <scope>NUCLEOTIDE SEQUENCE</scope>
    <source>
        <strain evidence="2">JCM 3302</strain>
    </source>
</reference>
<evidence type="ECO:0000313" key="3">
    <source>
        <dbReference type="Proteomes" id="UP000641386"/>
    </source>
</evidence>
<sequence length="110" mass="11519">MGVPVPSAGDTARVARNTVSEDIARTGAQPGPRADVAERASGRRRRQRVLREGDVDGGMWWAGEAQGLIGSVESCETVVRTIVAHAESIIRGRLHRQLAPAVGVAPDAAG</sequence>
<dbReference type="Proteomes" id="UP000641386">
    <property type="component" value="Unassembled WGS sequence"/>
</dbReference>
<dbReference type="Gene3D" id="3.20.20.70">
    <property type="entry name" value="Aldolase class I"/>
    <property type="match status" value="1"/>
</dbReference>
<evidence type="ECO:0000313" key="2">
    <source>
        <dbReference type="EMBL" id="GHF00798.1"/>
    </source>
</evidence>